<keyword evidence="2" id="KW-0813">Transport</keyword>
<accession>A0ABU3VB93</accession>
<feature type="transmembrane region" description="Helical" evidence="6">
    <location>
        <begin position="92"/>
        <end position="118"/>
    </location>
</feature>
<gene>
    <name evidence="8" type="ORF">QO231_06210</name>
</gene>
<evidence type="ECO:0000313" key="8">
    <source>
        <dbReference type="EMBL" id="MDU9003446.1"/>
    </source>
</evidence>
<dbReference type="Pfam" id="PF01545">
    <property type="entry name" value="Cation_efflux"/>
    <property type="match status" value="1"/>
</dbReference>
<dbReference type="SUPFAM" id="SSF161111">
    <property type="entry name" value="Cation efflux protein transmembrane domain-like"/>
    <property type="match status" value="1"/>
</dbReference>
<dbReference type="RefSeq" id="WP_316774346.1">
    <property type="nucleotide sequence ID" value="NZ_JASMWN010000003.1"/>
</dbReference>
<keyword evidence="3 6" id="KW-0812">Transmembrane</keyword>
<dbReference type="PANTHER" id="PTHR43840">
    <property type="entry name" value="MITOCHONDRIAL METAL TRANSPORTER 1-RELATED"/>
    <property type="match status" value="1"/>
</dbReference>
<dbReference type="Gene3D" id="1.20.1510.10">
    <property type="entry name" value="Cation efflux protein transmembrane domain"/>
    <property type="match status" value="1"/>
</dbReference>
<feature type="transmembrane region" description="Helical" evidence="6">
    <location>
        <begin position="199"/>
        <end position="219"/>
    </location>
</feature>
<dbReference type="PANTHER" id="PTHR43840:SF15">
    <property type="entry name" value="MITOCHONDRIAL METAL TRANSPORTER 1-RELATED"/>
    <property type="match status" value="1"/>
</dbReference>
<keyword evidence="9" id="KW-1185">Reference proteome</keyword>
<feature type="domain" description="Cation efflux protein transmembrane" evidence="7">
    <location>
        <begin position="26"/>
        <end position="232"/>
    </location>
</feature>
<dbReference type="Proteomes" id="UP001255416">
    <property type="component" value="Unassembled WGS sequence"/>
</dbReference>
<comment type="caution">
    <text evidence="8">The sequence shown here is derived from an EMBL/GenBank/DDBJ whole genome shotgun (WGS) entry which is preliminary data.</text>
</comment>
<feature type="transmembrane region" description="Helical" evidence="6">
    <location>
        <begin position="51"/>
        <end position="71"/>
    </location>
</feature>
<proteinExistence type="predicted"/>
<organism evidence="8 9">
    <name type="scientific">Sedimentitalea todarodis</name>
    <dbReference type="NCBI Taxonomy" id="1631240"/>
    <lineage>
        <taxon>Bacteria</taxon>
        <taxon>Pseudomonadati</taxon>
        <taxon>Pseudomonadota</taxon>
        <taxon>Alphaproteobacteria</taxon>
        <taxon>Rhodobacterales</taxon>
        <taxon>Paracoccaceae</taxon>
        <taxon>Sedimentitalea</taxon>
    </lineage>
</organism>
<sequence>MADRPPASSPQMGAGRIRQLEGRSLQVAMWGNLFMAVAGIVAAILSNSIAILTDGLFSLIGFTAAFLGRRISQNVEAGPDRLRPMGYAADEALFATFRALSLLGLVFFAVASASMNIYKFLSGGTPPQLVFAPLMIYFVLIGITCFLLWALHHRTWSRTGKSSDILRLEAKASMFDGIITAAAAIGLGAVYIFRDGFLAPIAPVGDSIVVLVLCLFVVGQYRRDLMSGMSELAGVTASPASLATARRAIRPAIAEHGGTLVDLSVIKLGRSHLVTAYYDPGQPITASRVDGINLQMIADVRTELPGADVHLIISEHPRRWPDEISPF</sequence>
<feature type="transmembrane region" description="Helical" evidence="6">
    <location>
        <begin position="130"/>
        <end position="151"/>
    </location>
</feature>
<evidence type="ECO:0000313" key="9">
    <source>
        <dbReference type="Proteomes" id="UP001255416"/>
    </source>
</evidence>
<name>A0ABU3VB93_9RHOB</name>
<feature type="transmembrane region" description="Helical" evidence="6">
    <location>
        <begin position="27"/>
        <end position="45"/>
    </location>
</feature>
<evidence type="ECO:0000256" key="2">
    <source>
        <dbReference type="ARBA" id="ARBA00022448"/>
    </source>
</evidence>
<evidence type="ECO:0000259" key="7">
    <source>
        <dbReference type="Pfam" id="PF01545"/>
    </source>
</evidence>
<keyword evidence="4 6" id="KW-1133">Transmembrane helix</keyword>
<evidence type="ECO:0000256" key="5">
    <source>
        <dbReference type="ARBA" id="ARBA00023136"/>
    </source>
</evidence>
<keyword evidence="5 6" id="KW-0472">Membrane</keyword>
<dbReference type="InterPro" id="IPR050291">
    <property type="entry name" value="CDF_Transporter"/>
</dbReference>
<dbReference type="EMBL" id="JASMWN010000003">
    <property type="protein sequence ID" value="MDU9003446.1"/>
    <property type="molecule type" value="Genomic_DNA"/>
</dbReference>
<dbReference type="InterPro" id="IPR058533">
    <property type="entry name" value="Cation_efflux_TM"/>
</dbReference>
<feature type="transmembrane region" description="Helical" evidence="6">
    <location>
        <begin position="172"/>
        <end position="193"/>
    </location>
</feature>
<comment type="subcellular location">
    <subcellularLocation>
        <location evidence="1">Membrane</location>
        <topology evidence="1">Multi-pass membrane protein</topology>
    </subcellularLocation>
</comment>
<evidence type="ECO:0000256" key="3">
    <source>
        <dbReference type="ARBA" id="ARBA00022692"/>
    </source>
</evidence>
<evidence type="ECO:0000256" key="1">
    <source>
        <dbReference type="ARBA" id="ARBA00004141"/>
    </source>
</evidence>
<evidence type="ECO:0000256" key="4">
    <source>
        <dbReference type="ARBA" id="ARBA00022989"/>
    </source>
</evidence>
<evidence type="ECO:0000256" key="6">
    <source>
        <dbReference type="SAM" id="Phobius"/>
    </source>
</evidence>
<dbReference type="InterPro" id="IPR027469">
    <property type="entry name" value="Cation_efflux_TMD_sf"/>
</dbReference>
<reference evidence="9" key="1">
    <citation type="submission" date="2023-05" db="EMBL/GenBank/DDBJ databases">
        <title>Sedimentitalea sp. nov. JM2-8.</title>
        <authorList>
            <person name="Huang J."/>
        </authorList>
    </citation>
    <scope>NUCLEOTIDE SEQUENCE [LARGE SCALE GENOMIC DNA]</scope>
    <source>
        <strain evidence="9">KHS03</strain>
    </source>
</reference>
<protein>
    <submittedName>
        <fullName evidence="8">Cation transporter</fullName>
    </submittedName>
</protein>